<protein>
    <submittedName>
        <fullName evidence="1">Uncharacterized protein</fullName>
    </submittedName>
</protein>
<dbReference type="RefSeq" id="WP_370720894.1">
    <property type="nucleotide sequence ID" value="NZ_JBGGTQ010000017.1"/>
</dbReference>
<sequence length="71" mass="7416">MSSGRITANTPDGAPFCGANHADCRVDVEGSGYLVSHDHENEGGARLVDGFQTHAIASWGDDTVFSAALPR</sequence>
<name>A0ABV4I7K4_9ACTN</name>
<comment type="caution">
    <text evidence="1">The sequence shown here is derived from an EMBL/GenBank/DDBJ whole genome shotgun (WGS) entry which is preliminary data.</text>
</comment>
<evidence type="ECO:0000313" key="1">
    <source>
        <dbReference type="EMBL" id="MEZ0494663.1"/>
    </source>
</evidence>
<reference evidence="1 2" key="1">
    <citation type="submission" date="2024-07" db="EMBL/GenBank/DDBJ databases">
        <authorList>
            <person name="Thanompreechachai J."/>
            <person name="Duangmal K."/>
        </authorList>
    </citation>
    <scope>NUCLEOTIDE SEQUENCE [LARGE SCALE GENOMIC DNA]</scope>
    <source>
        <strain evidence="1 2">TBRC 1896</strain>
    </source>
</reference>
<keyword evidence="2" id="KW-1185">Reference proteome</keyword>
<gene>
    <name evidence="1" type="ORF">AB2L28_20695</name>
</gene>
<accession>A0ABV4I7K4</accession>
<proteinExistence type="predicted"/>
<organism evidence="1 2">
    <name type="scientific">Kineococcus mangrovi</name>
    <dbReference type="NCBI Taxonomy" id="1660183"/>
    <lineage>
        <taxon>Bacteria</taxon>
        <taxon>Bacillati</taxon>
        <taxon>Actinomycetota</taxon>
        <taxon>Actinomycetes</taxon>
        <taxon>Kineosporiales</taxon>
        <taxon>Kineosporiaceae</taxon>
        <taxon>Kineococcus</taxon>
    </lineage>
</organism>
<evidence type="ECO:0000313" key="2">
    <source>
        <dbReference type="Proteomes" id="UP001566476"/>
    </source>
</evidence>
<dbReference type="EMBL" id="JBGGTQ010000017">
    <property type="protein sequence ID" value="MEZ0494663.1"/>
    <property type="molecule type" value="Genomic_DNA"/>
</dbReference>
<dbReference type="Proteomes" id="UP001566476">
    <property type="component" value="Unassembled WGS sequence"/>
</dbReference>